<proteinExistence type="predicted"/>
<dbReference type="Proteomes" id="UP000796761">
    <property type="component" value="Unassembled WGS sequence"/>
</dbReference>
<feature type="compositionally biased region" description="Basic and acidic residues" evidence="1">
    <location>
        <begin position="1"/>
        <end position="15"/>
    </location>
</feature>
<sequence length="94" mass="10567">MKRCEPPPEKEDKKKYGSGNSHGFLKLGEEDVENKPYMEICESYAGICIKDHFLGGLTLTKVRETSHQFFMVDSNEHLDIGHPAVGNMQILSPS</sequence>
<evidence type="ECO:0000313" key="3">
    <source>
        <dbReference type="Proteomes" id="UP000796761"/>
    </source>
</evidence>
<reference evidence="2" key="1">
    <citation type="submission" date="2019-04" db="EMBL/GenBank/DDBJ databases">
        <title>Genome assembly of Zosterops borbonicus 15179.</title>
        <authorList>
            <person name="Leroy T."/>
            <person name="Anselmetti Y."/>
            <person name="Tilak M.-K."/>
            <person name="Nabholz B."/>
        </authorList>
    </citation>
    <scope>NUCLEOTIDE SEQUENCE</scope>
    <source>
        <strain evidence="2">HGM_15179</strain>
        <tissue evidence="2">Muscle</tissue>
    </source>
</reference>
<evidence type="ECO:0000313" key="2">
    <source>
        <dbReference type="EMBL" id="TRZ23678.1"/>
    </source>
</evidence>
<organism evidence="2 3">
    <name type="scientific">Zosterops borbonicus</name>
    <dbReference type="NCBI Taxonomy" id="364589"/>
    <lineage>
        <taxon>Eukaryota</taxon>
        <taxon>Metazoa</taxon>
        <taxon>Chordata</taxon>
        <taxon>Craniata</taxon>
        <taxon>Vertebrata</taxon>
        <taxon>Euteleostomi</taxon>
        <taxon>Archelosauria</taxon>
        <taxon>Archosauria</taxon>
        <taxon>Dinosauria</taxon>
        <taxon>Saurischia</taxon>
        <taxon>Theropoda</taxon>
        <taxon>Coelurosauria</taxon>
        <taxon>Aves</taxon>
        <taxon>Neognathae</taxon>
        <taxon>Neoaves</taxon>
        <taxon>Telluraves</taxon>
        <taxon>Australaves</taxon>
        <taxon>Passeriformes</taxon>
        <taxon>Sylvioidea</taxon>
        <taxon>Zosteropidae</taxon>
        <taxon>Zosterops</taxon>
    </lineage>
</organism>
<dbReference type="AlphaFoldDB" id="A0A8K1GT76"/>
<accession>A0A8K1GT76</accession>
<comment type="caution">
    <text evidence="2">The sequence shown here is derived from an EMBL/GenBank/DDBJ whole genome shotgun (WGS) entry which is preliminary data.</text>
</comment>
<keyword evidence="3" id="KW-1185">Reference proteome</keyword>
<dbReference type="EMBL" id="SWJQ01000068">
    <property type="protein sequence ID" value="TRZ23678.1"/>
    <property type="molecule type" value="Genomic_DNA"/>
</dbReference>
<gene>
    <name evidence="2" type="ORF">HGM15179_003477</name>
</gene>
<protein>
    <submittedName>
        <fullName evidence="2">Uncharacterized protein</fullName>
    </submittedName>
</protein>
<feature type="region of interest" description="Disordered" evidence="1">
    <location>
        <begin position="1"/>
        <end position="27"/>
    </location>
</feature>
<name>A0A8K1GT76_9PASS</name>
<evidence type="ECO:0000256" key="1">
    <source>
        <dbReference type="SAM" id="MobiDB-lite"/>
    </source>
</evidence>